<dbReference type="PANTHER" id="PTHR35665:SF1">
    <property type="entry name" value="PROTEIN LKAAEAR1"/>
    <property type="match status" value="1"/>
</dbReference>
<dbReference type="PaxDb" id="8355-A0A1L8ET87"/>
<evidence type="ECO:0000313" key="1">
    <source>
        <dbReference type="Proteomes" id="UP000186698"/>
    </source>
</evidence>
<dbReference type="KEGG" id="xla:108702051"/>
<reference evidence="2" key="1">
    <citation type="submission" date="2025-08" db="UniProtKB">
        <authorList>
            <consortium name="RefSeq"/>
        </authorList>
    </citation>
    <scope>IDENTIFICATION</scope>
    <source>
        <strain evidence="2">J_2021</strain>
        <tissue evidence="2">Erythrocytes</tissue>
    </source>
</reference>
<proteinExistence type="predicted"/>
<dbReference type="OMA" id="PPRKNIQ"/>
<dbReference type="CTD" id="108702051"/>
<protein>
    <submittedName>
        <fullName evidence="2">Protein LKAAEAR1</fullName>
    </submittedName>
</protein>
<dbReference type="Proteomes" id="UP000186698">
    <property type="component" value="Chromosome 9_10L"/>
</dbReference>
<organism evidence="1 2">
    <name type="scientific">Xenopus laevis</name>
    <name type="common">African clawed frog</name>
    <dbReference type="NCBI Taxonomy" id="8355"/>
    <lineage>
        <taxon>Eukaryota</taxon>
        <taxon>Metazoa</taxon>
        <taxon>Chordata</taxon>
        <taxon>Craniata</taxon>
        <taxon>Vertebrata</taxon>
        <taxon>Euteleostomi</taxon>
        <taxon>Amphibia</taxon>
        <taxon>Batrachia</taxon>
        <taxon>Anura</taxon>
        <taxon>Pipoidea</taxon>
        <taxon>Pipidae</taxon>
        <taxon>Xenopodinae</taxon>
        <taxon>Xenopus</taxon>
        <taxon>Xenopus</taxon>
    </lineage>
</organism>
<dbReference type="RefSeq" id="XP_018092546.1">
    <property type="nucleotide sequence ID" value="XM_018237057.2"/>
</dbReference>
<dbReference type="InterPro" id="IPR029152">
    <property type="entry name" value="LKAAEAR1"/>
</dbReference>
<gene>
    <name evidence="2" type="primary">LOC108702051</name>
</gene>
<dbReference type="Pfam" id="PF15478">
    <property type="entry name" value="LKAAEAR"/>
    <property type="match status" value="1"/>
</dbReference>
<accession>A0A1L8ET87</accession>
<name>A0A1L8ET87_XENLA</name>
<dbReference type="Bgee" id="108702051">
    <property type="expression patterns" value="Expressed in testis and 15 other cell types or tissues"/>
</dbReference>
<evidence type="ECO:0000313" key="2">
    <source>
        <dbReference type="RefSeq" id="XP_018092546.1"/>
    </source>
</evidence>
<dbReference type="PANTHER" id="PTHR35665">
    <property type="entry name" value="PROTEIN LKAAEAR1"/>
    <property type="match status" value="1"/>
</dbReference>
<keyword evidence="1" id="KW-1185">Reference proteome</keyword>
<dbReference type="GeneID" id="108702051"/>
<sequence>MATREKLVYKNSKTITQTELKKMPPVQRARLLAYEQPSKDVATSLLLTQSRLKEFAQKSVQDLPQMMLDPKEERKMKVIGQLKAAEAQNRIRLTRFRFQCLRAQELNHLIAYQPTARDAIRLEVFLPSLPVTELPPDPLDRVQREQVERLLEDNIGFLTNRIA</sequence>
<dbReference type="AlphaFoldDB" id="A0A1L8ET87"/>